<keyword evidence="2" id="KW-1003">Cell membrane</keyword>
<feature type="transmembrane region" description="Helical" evidence="6">
    <location>
        <begin position="27"/>
        <end position="45"/>
    </location>
</feature>
<dbReference type="AlphaFoldDB" id="A0A1V3XIL1"/>
<evidence type="ECO:0000256" key="6">
    <source>
        <dbReference type="SAM" id="Phobius"/>
    </source>
</evidence>
<feature type="transmembrane region" description="Helical" evidence="6">
    <location>
        <begin position="140"/>
        <end position="162"/>
    </location>
</feature>
<protein>
    <submittedName>
        <fullName evidence="7">Putative membrane protein</fullName>
    </submittedName>
</protein>
<organism evidence="7 8">
    <name type="scientific">Mycobacterium kansasii</name>
    <dbReference type="NCBI Taxonomy" id="1768"/>
    <lineage>
        <taxon>Bacteria</taxon>
        <taxon>Bacillati</taxon>
        <taxon>Actinomycetota</taxon>
        <taxon>Actinomycetes</taxon>
        <taxon>Mycobacteriales</taxon>
        <taxon>Mycobacteriaceae</taxon>
        <taxon>Mycobacterium</taxon>
    </lineage>
</organism>
<evidence type="ECO:0000256" key="2">
    <source>
        <dbReference type="ARBA" id="ARBA00022475"/>
    </source>
</evidence>
<sequence>MAVVGALLAGPLIRLFGNQAFVGRGTPTLALLFVAVALRFVTTTLGEGLFASHRQRFWFWLSVATLGFNVALNLALGARLGAVGAGIALVCTELANMTIAGWCLHRQCGYRTPVTFLLRLLVPTAASVAVTLLLSGQHVALVLGAAAAAYLATSAVVGPVTWQTLASLRTLPSRHRLAA</sequence>
<name>A0A1V3XIL1_MYCKA</name>
<comment type="caution">
    <text evidence="7">The sequence shown here is derived from an EMBL/GenBank/DDBJ whole genome shotgun (WGS) entry which is preliminary data.</text>
</comment>
<keyword evidence="5 6" id="KW-0472">Membrane</keyword>
<evidence type="ECO:0000313" key="7">
    <source>
        <dbReference type="EMBL" id="OOK78948.1"/>
    </source>
</evidence>
<accession>A0A1V3XIL1</accession>
<dbReference type="PANTHER" id="PTHR30250:SF31">
    <property type="entry name" value="INNER MEMBRANE PROTEIN YGHQ"/>
    <property type="match status" value="1"/>
</dbReference>
<feature type="transmembrane region" description="Helical" evidence="6">
    <location>
        <begin position="82"/>
        <end position="104"/>
    </location>
</feature>
<dbReference type="Proteomes" id="UP000189229">
    <property type="component" value="Unassembled WGS sequence"/>
</dbReference>
<dbReference type="InterPro" id="IPR050833">
    <property type="entry name" value="Poly_Biosynth_Transport"/>
</dbReference>
<dbReference type="EMBL" id="MVBM01000002">
    <property type="protein sequence ID" value="OOK78948.1"/>
    <property type="molecule type" value="Genomic_DNA"/>
</dbReference>
<comment type="subcellular location">
    <subcellularLocation>
        <location evidence="1">Cell membrane</location>
        <topology evidence="1">Multi-pass membrane protein</topology>
    </subcellularLocation>
</comment>
<dbReference type="PANTHER" id="PTHR30250">
    <property type="entry name" value="PST FAMILY PREDICTED COLANIC ACID TRANSPORTER"/>
    <property type="match status" value="1"/>
</dbReference>
<feature type="transmembrane region" description="Helical" evidence="6">
    <location>
        <begin position="116"/>
        <end position="134"/>
    </location>
</feature>
<reference evidence="7 8" key="1">
    <citation type="submission" date="2017-02" db="EMBL/GenBank/DDBJ databases">
        <title>Complete genome sequences of Mycobacterium kansasii strains isolated from rhesus macaques.</title>
        <authorList>
            <person name="Panda A."/>
            <person name="Nagaraj S."/>
            <person name="Zhao X."/>
            <person name="Tettelin H."/>
            <person name="Detolla L.J."/>
        </authorList>
    </citation>
    <scope>NUCLEOTIDE SEQUENCE [LARGE SCALE GENOMIC DNA]</scope>
    <source>
        <strain evidence="7 8">11-3813</strain>
    </source>
</reference>
<evidence type="ECO:0000256" key="5">
    <source>
        <dbReference type="ARBA" id="ARBA00023136"/>
    </source>
</evidence>
<dbReference type="GO" id="GO:0005886">
    <property type="term" value="C:plasma membrane"/>
    <property type="evidence" value="ECO:0007669"/>
    <property type="project" value="UniProtKB-SubCell"/>
</dbReference>
<evidence type="ECO:0000256" key="1">
    <source>
        <dbReference type="ARBA" id="ARBA00004651"/>
    </source>
</evidence>
<gene>
    <name evidence="7" type="ORF">BZL30_2833</name>
</gene>
<keyword evidence="3 6" id="KW-0812">Transmembrane</keyword>
<evidence type="ECO:0000313" key="8">
    <source>
        <dbReference type="Proteomes" id="UP000189229"/>
    </source>
</evidence>
<keyword evidence="4 6" id="KW-1133">Transmembrane helix</keyword>
<feature type="transmembrane region" description="Helical" evidence="6">
    <location>
        <begin position="57"/>
        <end position="76"/>
    </location>
</feature>
<evidence type="ECO:0000256" key="4">
    <source>
        <dbReference type="ARBA" id="ARBA00022989"/>
    </source>
</evidence>
<evidence type="ECO:0000256" key="3">
    <source>
        <dbReference type="ARBA" id="ARBA00022692"/>
    </source>
</evidence>
<proteinExistence type="predicted"/>